<evidence type="ECO:0000313" key="1">
    <source>
        <dbReference type="EMBL" id="GBP39059.1"/>
    </source>
</evidence>
<proteinExistence type="predicted"/>
<dbReference type="EMBL" id="BGZK01000359">
    <property type="protein sequence ID" value="GBP39059.1"/>
    <property type="molecule type" value="Genomic_DNA"/>
</dbReference>
<sequence>MLRASILTQTNEGYRGFIGNGYCIRDVFNLSVLRVARSSAGFYGGETVNDSFRGVGASPPPGVQLFFNFSPPSESSGRMRPALQASLYEVVPDDVSKM</sequence>
<accession>A0A4C1VKA4</accession>
<dbReference type="AlphaFoldDB" id="A0A4C1VKA4"/>
<gene>
    <name evidence="1" type="ORF">EVAR_27417_1</name>
</gene>
<evidence type="ECO:0000313" key="2">
    <source>
        <dbReference type="Proteomes" id="UP000299102"/>
    </source>
</evidence>
<dbReference type="Proteomes" id="UP000299102">
    <property type="component" value="Unassembled WGS sequence"/>
</dbReference>
<organism evidence="1 2">
    <name type="scientific">Eumeta variegata</name>
    <name type="common">Bagworm moth</name>
    <name type="synonym">Eumeta japonica</name>
    <dbReference type="NCBI Taxonomy" id="151549"/>
    <lineage>
        <taxon>Eukaryota</taxon>
        <taxon>Metazoa</taxon>
        <taxon>Ecdysozoa</taxon>
        <taxon>Arthropoda</taxon>
        <taxon>Hexapoda</taxon>
        <taxon>Insecta</taxon>
        <taxon>Pterygota</taxon>
        <taxon>Neoptera</taxon>
        <taxon>Endopterygota</taxon>
        <taxon>Lepidoptera</taxon>
        <taxon>Glossata</taxon>
        <taxon>Ditrysia</taxon>
        <taxon>Tineoidea</taxon>
        <taxon>Psychidae</taxon>
        <taxon>Oiketicinae</taxon>
        <taxon>Eumeta</taxon>
    </lineage>
</organism>
<comment type="caution">
    <text evidence="1">The sequence shown here is derived from an EMBL/GenBank/DDBJ whole genome shotgun (WGS) entry which is preliminary data.</text>
</comment>
<reference evidence="1 2" key="1">
    <citation type="journal article" date="2019" name="Commun. Biol.">
        <title>The bagworm genome reveals a unique fibroin gene that provides high tensile strength.</title>
        <authorList>
            <person name="Kono N."/>
            <person name="Nakamura H."/>
            <person name="Ohtoshi R."/>
            <person name="Tomita M."/>
            <person name="Numata K."/>
            <person name="Arakawa K."/>
        </authorList>
    </citation>
    <scope>NUCLEOTIDE SEQUENCE [LARGE SCALE GENOMIC DNA]</scope>
</reference>
<keyword evidence="2" id="KW-1185">Reference proteome</keyword>
<name>A0A4C1VKA4_EUMVA</name>
<protein>
    <submittedName>
        <fullName evidence="1">Uncharacterized protein</fullName>
    </submittedName>
</protein>